<evidence type="ECO:0000256" key="1">
    <source>
        <dbReference type="ARBA" id="ARBA00004571"/>
    </source>
</evidence>
<reference evidence="15" key="1">
    <citation type="journal article" date="2024" name="Antonie Van Leeuwenhoek">
        <title>Bradyrhizobium ontarionense sp. nov., a novel bacterial symbiont isolated from Aeschynomene indica (Indian jointvetch), harbours photosynthesis, nitrogen fixation and nitrous oxide (N2O) reductase genes.</title>
        <authorList>
            <person name="Bromfield E.S.P."/>
            <person name="Cloutier S."/>
        </authorList>
    </citation>
    <scope>NUCLEOTIDE SEQUENCE</scope>
    <source>
        <strain evidence="15">A19</strain>
    </source>
</reference>
<comment type="subcellular location">
    <subcellularLocation>
        <location evidence="1 10">Cell outer membrane</location>
        <topology evidence="1 10">Multi-pass membrane protein</topology>
    </subcellularLocation>
</comment>
<evidence type="ECO:0000256" key="11">
    <source>
        <dbReference type="RuleBase" id="RU003357"/>
    </source>
</evidence>
<dbReference type="InterPro" id="IPR037066">
    <property type="entry name" value="Plug_dom_sf"/>
</dbReference>
<dbReference type="Gene3D" id="2.40.170.20">
    <property type="entry name" value="TonB-dependent receptor, beta-barrel domain"/>
    <property type="match status" value="1"/>
</dbReference>
<evidence type="ECO:0000256" key="8">
    <source>
        <dbReference type="ARBA" id="ARBA00023170"/>
    </source>
</evidence>
<dbReference type="NCBIfam" id="TIGR01783">
    <property type="entry name" value="TonB-siderophor"/>
    <property type="match status" value="1"/>
</dbReference>
<dbReference type="PANTHER" id="PTHR32552:SF82">
    <property type="entry name" value="FCUA PROTEIN"/>
    <property type="match status" value="1"/>
</dbReference>
<evidence type="ECO:0000259" key="13">
    <source>
        <dbReference type="Pfam" id="PF00593"/>
    </source>
</evidence>
<dbReference type="RefSeq" id="WP_231322163.1">
    <property type="nucleotide sequence ID" value="NZ_CP088156.1"/>
</dbReference>
<evidence type="ECO:0000256" key="3">
    <source>
        <dbReference type="ARBA" id="ARBA00022448"/>
    </source>
</evidence>
<protein>
    <submittedName>
        <fullName evidence="15">TonB-dependent receptor</fullName>
    </submittedName>
</protein>
<dbReference type="PROSITE" id="PS52016">
    <property type="entry name" value="TONB_DEPENDENT_REC_3"/>
    <property type="match status" value="1"/>
</dbReference>
<keyword evidence="9 10" id="KW-0998">Cell outer membrane</keyword>
<evidence type="ECO:0000256" key="9">
    <source>
        <dbReference type="ARBA" id="ARBA00023237"/>
    </source>
</evidence>
<dbReference type="EMBL" id="CP088156">
    <property type="protein sequence ID" value="UFZ04826.1"/>
    <property type="molecule type" value="Genomic_DNA"/>
</dbReference>
<evidence type="ECO:0000259" key="14">
    <source>
        <dbReference type="Pfam" id="PF07715"/>
    </source>
</evidence>
<feature type="domain" description="TonB-dependent receptor-like beta-barrel" evidence="13">
    <location>
        <begin position="310"/>
        <end position="745"/>
    </location>
</feature>
<evidence type="ECO:0000313" key="16">
    <source>
        <dbReference type="Proteomes" id="UP001431010"/>
    </source>
</evidence>
<dbReference type="Pfam" id="PF00593">
    <property type="entry name" value="TonB_dep_Rec_b-barrel"/>
    <property type="match status" value="1"/>
</dbReference>
<evidence type="ECO:0000256" key="2">
    <source>
        <dbReference type="ARBA" id="ARBA00009810"/>
    </source>
</evidence>
<evidence type="ECO:0000256" key="4">
    <source>
        <dbReference type="ARBA" id="ARBA00022452"/>
    </source>
</evidence>
<keyword evidence="4 10" id="KW-1134">Transmembrane beta strand</keyword>
<organism evidence="15 16">
    <name type="scientific">Bradyrhizobium ontarionense</name>
    <dbReference type="NCBI Taxonomy" id="2898149"/>
    <lineage>
        <taxon>Bacteria</taxon>
        <taxon>Pseudomonadati</taxon>
        <taxon>Pseudomonadota</taxon>
        <taxon>Alphaproteobacteria</taxon>
        <taxon>Hyphomicrobiales</taxon>
        <taxon>Nitrobacteraceae</taxon>
        <taxon>Bradyrhizobium</taxon>
    </lineage>
</organism>
<evidence type="ECO:0000256" key="5">
    <source>
        <dbReference type="ARBA" id="ARBA00022692"/>
    </source>
</evidence>
<dbReference type="InterPro" id="IPR012910">
    <property type="entry name" value="Plug_dom"/>
</dbReference>
<feature type="region of interest" description="Disordered" evidence="12">
    <location>
        <begin position="49"/>
        <end position="68"/>
    </location>
</feature>
<gene>
    <name evidence="15" type="ORF">LQG66_00415</name>
</gene>
<feature type="compositionally biased region" description="Polar residues" evidence="12">
    <location>
        <begin position="54"/>
        <end position="66"/>
    </location>
</feature>
<evidence type="ECO:0000256" key="10">
    <source>
        <dbReference type="PROSITE-ProRule" id="PRU01360"/>
    </source>
</evidence>
<name>A0ABY3RDC3_9BRAD</name>
<keyword evidence="8 15" id="KW-0675">Receptor</keyword>
<keyword evidence="7 10" id="KW-0472">Membrane</keyword>
<evidence type="ECO:0000313" key="15">
    <source>
        <dbReference type="EMBL" id="UFZ04826.1"/>
    </source>
</evidence>
<dbReference type="SUPFAM" id="SSF56935">
    <property type="entry name" value="Porins"/>
    <property type="match status" value="1"/>
</dbReference>
<evidence type="ECO:0000256" key="6">
    <source>
        <dbReference type="ARBA" id="ARBA00023077"/>
    </source>
</evidence>
<keyword evidence="16" id="KW-1185">Reference proteome</keyword>
<dbReference type="Proteomes" id="UP001431010">
    <property type="component" value="Chromosome"/>
</dbReference>
<dbReference type="InterPro" id="IPR036942">
    <property type="entry name" value="Beta-barrel_TonB_sf"/>
</dbReference>
<dbReference type="InterPro" id="IPR039426">
    <property type="entry name" value="TonB-dep_rcpt-like"/>
</dbReference>
<dbReference type="PANTHER" id="PTHR32552">
    <property type="entry name" value="FERRICHROME IRON RECEPTOR-RELATED"/>
    <property type="match status" value="1"/>
</dbReference>
<dbReference type="CDD" id="cd01347">
    <property type="entry name" value="ligand_gated_channel"/>
    <property type="match status" value="1"/>
</dbReference>
<sequence>MVCRVTDKDVGLTISLGLVSSLALTLNVAGVQQAFAQIKLPDVTVEAPKPKVRQTGQRTQATSTRNVQRRVATRNLPPRAPVPYVTPSTGTIGAPPSPYAGGQVASGGGLGLLGNRGVMNTPFNQTSFTSQLIQNQQARTIRDVLINDPSVRTVQAAGGGADSLFIRGFQYDSGDYALNGLAGIAPYYSTAANFIERVELLKGPAALLNGMTVGGTGASSGGAVGGSVNLITKHAPETDITQLTTTYVSKSQFGEQMDVSRRFGEHKEWGVRFNGGYSNGDTPWNRQHDELGNAHLAVDYHGENVRIDADVGYQADNLTPPLRFFGVGALTKIPDPPAAGTNFQVPWAYYVPTDFYSTVKGEVDLNDKITAYAGFGYHDSNINYRYPSPNLVDNAGGISVPLPGTGSERFETLAGEAGLRLNADTGPINHAVNIGYSITDRTYGQHLVTKAASDPVLNWNLYTEPTGVALPHFTTLAANQIVGANLWSVGVSDTMSILNKRIQLTVGARRQTAGTEVTNLLTPSASRPFADTSVWTPAYALVVKPVEHVSLYANYIEGLQTPVVVPSGYTNTGAVFPPGQTKQVETGIKVDFGRIATTVSAFDISKPSVITTGSGAQLTQVLNGLQRNTGAEVNVFGEVAPTLRLLGGVAYIHGVQEQTSGGATDGKRAVGVPELTVNLGAEWDTPFVRDLTLTGRVVYTGAQYVDTANKLSLPDWTRVDLGARYTFTSPWNGKPIVVRASVENVFNKAYWASAYSGVITLGAPRTYLVSTTFNF</sequence>
<dbReference type="Pfam" id="PF07715">
    <property type="entry name" value="Plug"/>
    <property type="match status" value="1"/>
</dbReference>
<dbReference type="InterPro" id="IPR000531">
    <property type="entry name" value="Beta-barrel_TonB"/>
</dbReference>
<keyword evidence="3 10" id="KW-0813">Transport</keyword>
<dbReference type="Gene3D" id="2.170.130.10">
    <property type="entry name" value="TonB-dependent receptor, plug domain"/>
    <property type="match status" value="1"/>
</dbReference>
<comment type="similarity">
    <text evidence="2 10 11">Belongs to the TonB-dependent receptor family.</text>
</comment>
<evidence type="ECO:0000256" key="12">
    <source>
        <dbReference type="SAM" id="MobiDB-lite"/>
    </source>
</evidence>
<proteinExistence type="inferred from homology"/>
<keyword evidence="5 10" id="KW-0812">Transmembrane</keyword>
<accession>A0ABY3RDC3</accession>
<evidence type="ECO:0000256" key="7">
    <source>
        <dbReference type="ARBA" id="ARBA00023136"/>
    </source>
</evidence>
<dbReference type="InterPro" id="IPR010105">
    <property type="entry name" value="TonB_sidphr_rcpt"/>
</dbReference>
<keyword evidence="6 11" id="KW-0798">TonB box</keyword>
<feature type="domain" description="TonB-dependent receptor plug" evidence="14">
    <location>
        <begin position="119"/>
        <end position="215"/>
    </location>
</feature>